<gene>
    <name evidence="1" type="ORF">UFOPK2996_00070</name>
    <name evidence="2" type="ORF">UFOPK3974_00140</name>
</gene>
<proteinExistence type="predicted"/>
<dbReference type="EMBL" id="CAFAAH010000003">
    <property type="protein sequence ID" value="CAB4785726.1"/>
    <property type="molecule type" value="Genomic_DNA"/>
</dbReference>
<protein>
    <submittedName>
        <fullName evidence="2">Unannotated protein</fullName>
    </submittedName>
</protein>
<reference evidence="2" key="1">
    <citation type="submission" date="2020-05" db="EMBL/GenBank/DDBJ databases">
        <authorList>
            <person name="Chiriac C."/>
            <person name="Salcher M."/>
            <person name="Ghai R."/>
            <person name="Kavagutti S V."/>
        </authorList>
    </citation>
    <scope>NUCLEOTIDE SEQUENCE</scope>
</reference>
<dbReference type="EMBL" id="CAFBOR010000009">
    <property type="protein sequence ID" value="CAB4977082.1"/>
    <property type="molecule type" value="Genomic_DNA"/>
</dbReference>
<evidence type="ECO:0000313" key="1">
    <source>
        <dbReference type="EMBL" id="CAB4785726.1"/>
    </source>
</evidence>
<accession>A0A6J7MCM3</accession>
<organism evidence="2">
    <name type="scientific">freshwater metagenome</name>
    <dbReference type="NCBI Taxonomy" id="449393"/>
    <lineage>
        <taxon>unclassified sequences</taxon>
        <taxon>metagenomes</taxon>
        <taxon>ecological metagenomes</taxon>
    </lineage>
</organism>
<dbReference type="AlphaFoldDB" id="A0A6J7MCM3"/>
<name>A0A6J7MCM3_9ZZZZ</name>
<evidence type="ECO:0000313" key="2">
    <source>
        <dbReference type="EMBL" id="CAB4977082.1"/>
    </source>
</evidence>
<sequence length="171" mass="17691">MPASKAPPRSALVKVVLRRLAVERSASVSVAPVRLTLFRFVPVSTASVRSTPLRSVPEKLALLISAPTKLTPLNAVSLAPLKSTGPSFNPARFGASLLNESSATEIMFATTAVAQVEALLAPERAAAASSERPALASESALQSALVPASTKSLRLNGATGRLERSAPGPTR</sequence>